<evidence type="ECO:0000313" key="1">
    <source>
        <dbReference type="EMBL" id="EAL9596461.1"/>
    </source>
</evidence>
<feature type="non-terminal residue" evidence="1">
    <location>
        <position position="1"/>
    </location>
</feature>
<sequence length="59" mass="7010">ECKEYLDGEISFKELENLITIHTTQLAKRQRTFNKKFQSKALEFDKALATLRMKFSIEK</sequence>
<proteinExistence type="predicted"/>
<name>A0A5T2AYL7_CAMJU</name>
<dbReference type="Gene3D" id="1.10.287.890">
    <property type="entry name" value="Crystal structure of tRNA isopentenylpyrophosphate transferase (bh2366) domain"/>
    <property type="match status" value="1"/>
</dbReference>
<dbReference type="GO" id="GO:0016740">
    <property type="term" value="F:transferase activity"/>
    <property type="evidence" value="ECO:0007669"/>
    <property type="project" value="UniProtKB-KW"/>
</dbReference>
<gene>
    <name evidence="1" type="ORF">DYU61_01355</name>
</gene>
<organism evidence="1">
    <name type="scientific">Campylobacter jejuni</name>
    <dbReference type="NCBI Taxonomy" id="197"/>
    <lineage>
        <taxon>Bacteria</taxon>
        <taxon>Pseudomonadati</taxon>
        <taxon>Campylobacterota</taxon>
        <taxon>Epsilonproteobacteria</taxon>
        <taxon>Campylobacterales</taxon>
        <taxon>Campylobacteraceae</taxon>
        <taxon>Campylobacter</taxon>
    </lineage>
</organism>
<reference evidence="1" key="1">
    <citation type="submission" date="2018-08" db="EMBL/GenBank/DDBJ databases">
        <authorList>
            <consortium name="NARMS: The National Antimicrobial Resistance Monitoring System"/>
        </authorList>
    </citation>
    <scope>NUCLEOTIDE SEQUENCE</scope>
    <source>
        <strain evidence="1">CVM N17C101</strain>
    </source>
</reference>
<protein>
    <submittedName>
        <fullName evidence="1">tRNA (Adenosine(37)-N6)-dimethylallyltransferase MiaA</fullName>
    </submittedName>
</protein>
<dbReference type="Pfam" id="PF01715">
    <property type="entry name" value="IPPT"/>
    <property type="match status" value="1"/>
</dbReference>
<dbReference type="EMBL" id="AACSQJ010000003">
    <property type="protein sequence ID" value="EAL9596461.1"/>
    <property type="molecule type" value="Genomic_DNA"/>
</dbReference>
<comment type="caution">
    <text evidence="1">The sequence shown here is derived from an EMBL/GenBank/DDBJ whole genome shotgun (WGS) entry which is preliminary data.</text>
</comment>
<dbReference type="AlphaFoldDB" id="A0A5T2AYL7"/>
<accession>A0A5T2AYL7</accession>
<keyword evidence="1" id="KW-0808">Transferase</keyword>